<evidence type="ECO:0000256" key="3">
    <source>
        <dbReference type="SAM" id="MobiDB-lite"/>
    </source>
</evidence>
<dbReference type="AlphaFoldDB" id="A0A158R462"/>
<sequence length="606" mass="68951">LFGECSNSDSSVLVLTNQIESKQLDLLEDELANLRAAGYELHQARTQCFLNYFKVVTIASLPLKPEFCDDRNLNYALLLLKVIVDSNSLVTRLGDLEEAIPLTPVEYESLPLKKDREHVDERYTGLDKVEHKIVKGDQELRSVYRNRVYIKVPPKIAPEKLFELMNYLQNSIAIPNKLIFDEYQEGQLSFRPSRMFSIKPVAKKELNSVEGVAEAVYKRRKDIQTLSGVRVEETGIGSGYDAVPVISEGRDKLFIPILVICATTGTALLGFLVVHQLRRRRLKSFNSNSINDLAEEIERKPSTVYQDLCRHRMTTRDASNSGSNSKNSSTSSWFTFLKEHLQNPKKIEEQWALLKNYVNPNSCSSIAELDRNKDKNPSQNLDDDTLISIQTPTNTDEGSSSFINASAIHDTDPKQANYIATQSPLPNTIASFWQMVWEQGAVLIVNLADDDDLRNNRCTRYWPQNGSECHSVFEIHLVSEHIWSEDYLVRSFYLKNLQTNETRTITQFHYLTWPEHGVPSTTKALLEFRRKVNKSYRGKAAPIIVHCTDGIGRTGTYCLLDILNIAGSLEHIRDQRRGMVDSIEQYKLVFICVAEEVTAILKALPR</sequence>
<dbReference type="SMART" id="SM00404">
    <property type="entry name" value="PTPc_motif"/>
    <property type="match status" value="1"/>
</dbReference>
<dbReference type="GO" id="GO:0051046">
    <property type="term" value="P:regulation of secretion"/>
    <property type="evidence" value="ECO:0007669"/>
    <property type="project" value="TreeGrafter"/>
</dbReference>
<feature type="transmembrane region" description="Helical" evidence="4">
    <location>
        <begin position="253"/>
        <end position="274"/>
    </location>
</feature>
<dbReference type="PROSITE" id="PS00383">
    <property type="entry name" value="TYR_PHOSPHATASE_1"/>
    <property type="match status" value="1"/>
</dbReference>
<keyword evidence="4" id="KW-1133">Transmembrane helix</keyword>
<dbReference type="Proteomes" id="UP000046393">
    <property type="component" value="Unplaced"/>
</dbReference>
<dbReference type="WBParaSite" id="SMUV_0000246901-mRNA-1">
    <property type="protein sequence ID" value="SMUV_0000246901-mRNA-1"/>
    <property type="gene ID" value="SMUV_0000246901"/>
</dbReference>
<dbReference type="InterPro" id="IPR016130">
    <property type="entry name" value="Tyr_Pase_AS"/>
</dbReference>
<dbReference type="InterPro" id="IPR000387">
    <property type="entry name" value="Tyr_Pase_dom"/>
</dbReference>
<feature type="domain" description="Tyrosine-protein phosphatase" evidence="5">
    <location>
        <begin position="347"/>
        <end position="596"/>
    </location>
</feature>
<proteinExistence type="predicted"/>
<accession>A0A158R462</accession>
<dbReference type="PANTHER" id="PTHR46106:SF4">
    <property type="entry name" value="IA-2 PROTEIN TYROSINE PHOSPHATASE, ISOFORM C"/>
    <property type="match status" value="1"/>
</dbReference>
<evidence type="ECO:0000256" key="4">
    <source>
        <dbReference type="SAM" id="Phobius"/>
    </source>
</evidence>
<evidence type="ECO:0000259" key="6">
    <source>
        <dbReference type="PROSITE" id="PS50056"/>
    </source>
</evidence>
<keyword evidence="2" id="KW-0968">Cytoplasmic vesicle</keyword>
<dbReference type="Pfam" id="PF00102">
    <property type="entry name" value="Y_phosphatase"/>
    <property type="match status" value="1"/>
</dbReference>
<feature type="domain" description="Tyrosine specific protein phosphatases" evidence="6">
    <location>
        <begin position="526"/>
        <end position="587"/>
    </location>
</feature>
<dbReference type="InterPro" id="IPR003595">
    <property type="entry name" value="Tyr_Pase_cat"/>
</dbReference>
<evidence type="ECO:0000313" key="8">
    <source>
        <dbReference type="WBParaSite" id="SMUV_0000246901-mRNA-1"/>
    </source>
</evidence>
<evidence type="ECO:0000256" key="1">
    <source>
        <dbReference type="ARBA" id="ARBA00004358"/>
    </source>
</evidence>
<dbReference type="STRING" id="451379.A0A158R462"/>
<keyword evidence="4" id="KW-0472">Membrane</keyword>
<dbReference type="PRINTS" id="PR00700">
    <property type="entry name" value="PRTYPHPHTASE"/>
</dbReference>
<dbReference type="GO" id="GO:0004725">
    <property type="term" value="F:protein tyrosine phosphatase activity"/>
    <property type="evidence" value="ECO:0007669"/>
    <property type="project" value="InterPro"/>
</dbReference>
<dbReference type="SUPFAM" id="SSF52799">
    <property type="entry name" value="(Phosphotyrosine protein) phosphatases II"/>
    <property type="match status" value="1"/>
</dbReference>
<dbReference type="GO" id="GO:0030659">
    <property type="term" value="C:cytoplasmic vesicle membrane"/>
    <property type="evidence" value="ECO:0007669"/>
    <property type="project" value="UniProtKB-SubCell"/>
</dbReference>
<dbReference type="PROSITE" id="PS50055">
    <property type="entry name" value="TYR_PHOSPHATASE_PTP"/>
    <property type="match status" value="1"/>
</dbReference>
<name>A0A158R462_9BILA</name>
<organism evidence="7 8">
    <name type="scientific">Syphacia muris</name>
    <dbReference type="NCBI Taxonomy" id="451379"/>
    <lineage>
        <taxon>Eukaryota</taxon>
        <taxon>Metazoa</taxon>
        <taxon>Ecdysozoa</taxon>
        <taxon>Nematoda</taxon>
        <taxon>Chromadorea</taxon>
        <taxon>Rhabditida</taxon>
        <taxon>Spirurina</taxon>
        <taxon>Oxyuridomorpha</taxon>
        <taxon>Oxyuroidea</taxon>
        <taxon>Oxyuridae</taxon>
        <taxon>Syphacia</taxon>
    </lineage>
</organism>
<comment type="subcellular location">
    <subcellularLocation>
        <location evidence="1">Cytoplasmic vesicle membrane</location>
        <topology evidence="1">Single-pass type I membrane protein</topology>
    </subcellularLocation>
</comment>
<dbReference type="Gene3D" id="3.90.190.10">
    <property type="entry name" value="Protein tyrosine phosphatase superfamily"/>
    <property type="match status" value="1"/>
</dbReference>
<evidence type="ECO:0000256" key="2">
    <source>
        <dbReference type="ARBA" id="ARBA00023329"/>
    </source>
</evidence>
<dbReference type="PROSITE" id="PS50056">
    <property type="entry name" value="TYR_PHOSPHATASE_2"/>
    <property type="match status" value="1"/>
</dbReference>
<evidence type="ECO:0000313" key="7">
    <source>
        <dbReference type="Proteomes" id="UP000046393"/>
    </source>
</evidence>
<evidence type="ECO:0000259" key="5">
    <source>
        <dbReference type="PROSITE" id="PS50055"/>
    </source>
</evidence>
<dbReference type="GO" id="GO:0045202">
    <property type="term" value="C:synapse"/>
    <property type="evidence" value="ECO:0007669"/>
    <property type="project" value="TreeGrafter"/>
</dbReference>
<dbReference type="PANTHER" id="PTHR46106">
    <property type="entry name" value="IA-2 PROTEIN TYROSINE PHOSPHATASE, ISOFORM C"/>
    <property type="match status" value="1"/>
</dbReference>
<reference evidence="8" key="1">
    <citation type="submission" date="2016-04" db="UniProtKB">
        <authorList>
            <consortium name="WormBaseParasite"/>
        </authorList>
    </citation>
    <scope>IDENTIFICATION</scope>
</reference>
<keyword evidence="7" id="KW-1185">Reference proteome</keyword>
<dbReference type="GO" id="GO:0030141">
    <property type="term" value="C:secretory granule"/>
    <property type="evidence" value="ECO:0007669"/>
    <property type="project" value="InterPro"/>
</dbReference>
<dbReference type="SMART" id="SM00194">
    <property type="entry name" value="PTPc"/>
    <property type="match status" value="1"/>
</dbReference>
<feature type="region of interest" description="Disordered" evidence="3">
    <location>
        <begin position="368"/>
        <end position="401"/>
    </location>
</feature>
<protein>
    <submittedName>
        <fullName evidence="8">Protein-tyrosine-phosphatase</fullName>
    </submittedName>
</protein>
<keyword evidence="4" id="KW-0812">Transmembrane</keyword>
<dbReference type="InterPro" id="IPR029021">
    <property type="entry name" value="Prot-tyrosine_phosphatase-like"/>
</dbReference>
<dbReference type="InterPro" id="IPR033522">
    <property type="entry name" value="IA-2/IA-2_beta"/>
</dbReference>
<dbReference type="InterPro" id="IPR000242">
    <property type="entry name" value="PTP_cat"/>
</dbReference>
<feature type="compositionally biased region" description="Polar residues" evidence="3">
    <location>
        <begin position="387"/>
        <end position="401"/>
    </location>
</feature>